<accession>A0A8V5GH07</accession>
<evidence type="ECO:0000256" key="7">
    <source>
        <dbReference type="ARBA" id="ARBA00022499"/>
    </source>
</evidence>
<evidence type="ECO:0000256" key="8">
    <source>
        <dbReference type="ARBA" id="ARBA00022723"/>
    </source>
</evidence>
<evidence type="ECO:0000256" key="18">
    <source>
        <dbReference type="ARBA" id="ARBA00041076"/>
    </source>
</evidence>
<feature type="compositionally biased region" description="Basic and acidic residues" evidence="22">
    <location>
        <begin position="182"/>
        <end position="195"/>
    </location>
</feature>
<reference evidence="23" key="3">
    <citation type="submission" date="2025-09" db="UniProtKB">
        <authorList>
            <consortium name="Ensembl"/>
        </authorList>
    </citation>
    <scope>IDENTIFICATION</scope>
</reference>
<evidence type="ECO:0000256" key="4">
    <source>
        <dbReference type="ARBA" id="ARBA00005902"/>
    </source>
</evidence>
<dbReference type="InterPro" id="IPR016069">
    <property type="entry name" value="Translin_C"/>
</dbReference>
<evidence type="ECO:0000256" key="19">
    <source>
        <dbReference type="ARBA" id="ARBA00042076"/>
    </source>
</evidence>
<reference evidence="23" key="1">
    <citation type="submission" date="2020-03" db="EMBL/GenBank/DDBJ databases">
        <title>Melopsittacus undulatus (budgerigar) genome, bMelUnd1, maternal haplotype with Z.</title>
        <authorList>
            <person name="Gedman G."/>
            <person name="Mountcastle J."/>
            <person name="Haase B."/>
            <person name="Formenti G."/>
            <person name="Wright T."/>
            <person name="Apodaca J."/>
            <person name="Pelan S."/>
            <person name="Chow W."/>
            <person name="Rhie A."/>
            <person name="Howe K."/>
            <person name="Fedrigo O."/>
            <person name="Jarvis E.D."/>
        </authorList>
    </citation>
    <scope>NUCLEOTIDE SEQUENCE [LARGE SCALE GENOMIC DNA]</scope>
</reference>
<keyword evidence="5" id="KW-0217">Developmental protein</keyword>
<comment type="function">
    <text evidence="16">Acts in combination with TSN as an endonuclease involved in the activation of the RNA-induced silencing complex (RISC). Possible role in spermatogenesis.</text>
</comment>
<feature type="cross-link" description="Glycyl lysine isopeptide (Lys-Gly) (interchain with G-Cter in SUMO2)" evidence="21">
    <location>
        <position position="445"/>
    </location>
</feature>
<keyword evidence="15" id="KW-0539">Nucleus</keyword>
<evidence type="ECO:0000256" key="21">
    <source>
        <dbReference type="PIRSR" id="PIRSR602848-2"/>
    </source>
</evidence>
<protein>
    <recommendedName>
        <fullName evidence="18">Translin-associated protein X</fullName>
    </recommendedName>
    <alternativeName>
        <fullName evidence="19">Translin-associated factor X</fullName>
    </alternativeName>
</protein>
<dbReference type="GO" id="GO:0005794">
    <property type="term" value="C:Golgi apparatus"/>
    <property type="evidence" value="ECO:0007669"/>
    <property type="project" value="UniProtKB-SubCell"/>
</dbReference>
<feature type="binding site" evidence="20">
    <location>
        <position position="363"/>
    </location>
    <ligand>
        <name>Mg(2+)</name>
        <dbReference type="ChEBI" id="CHEBI:18420"/>
    </ligand>
</feature>
<dbReference type="InterPro" id="IPR036081">
    <property type="entry name" value="Translin_sf"/>
</dbReference>
<evidence type="ECO:0000256" key="6">
    <source>
        <dbReference type="ARBA" id="ARBA00022490"/>
    </source>
</evidence>
<keyword evidence="8 20" id="KW-0479">Metal-binding</keyword>
<gene>
    <name evidence="23" type="primary">LOC101878788</name>
</gene>
<evidence type="ECO:0000256" key="2">
    <source>
        <dbReference type="ARBA" id="ARBA00004555"/>
    </source>
</evidence>
<dbReference type="GO" id="GO:0048471">
    <property type="term" value="C:perinuclear region of cytoplasm"/>
    <property type="evidence" value="ECO:0007669"/>
    <property type="project" value="UniProtKB-SubCell"/>
</dbReference>
<evidence type="ECO:0000256" key="14">
    <source>
        <dbReference type="ARBA" id="ARBA00023125"/>
    </source>
</evidence>
<evidence type="ECO:0000256" key="10">
    <source>
        <dbReference type="ARBA" id="ARBA00022842"/>
    </source>
</evidence>
<evidence type="ECO:0000256" key="11">
    <source>
        <dbReference type="ARBA" id="ARBA00022843"/>
    </source>
</evidence>
<evidence type="ECO:0000256" key="1">
    <source>
        <dbReference type="ARBA" id="ARBA00004123"/>
    </source>
</evidence>
<evidence type="ECO:0000256" key="12">
    <source>
        <dbReference type="ARBA" id="ARBA00022871"/>
    </source>
</evidence>
<dbReference type="SUPFAM" id="SSF74784">
    <property type="entry name" value="Translin"/>
    <property type="match status" value="1"/>
</dbReference>
<evidence type="ECO:0000256" key="13">
    <source>
        <dbReference type="ARBA" id="ARBA00023034"/>
    </source>
</evidence>
<dbReference type="PANTHER" id="PTHR10741">
    <property type="entry name" value="TRANSLIN AND TRANSLIN ASSOCIATED PROTEIN X"/>
    <property type="match status" value="1"/>
</dbReference>
<dbReference type="InterPro" id="IPR002848">
    <property type="entry name" value="Translin_fam"/>
</dbReference>
<evidence type="ECO:0000256" key="15">
    <source>
        <dbReference type="ARBA" id="ARBA00023242"/>
    </source>
</evidence>
<organism evidence="23 24">
    <name type="scientific">Melopsittacus undulatus</name>
    <name type="common">Budgerigar</name>
    <name type="synonym">Psittacus undulatus</name>
    <dbReference type="NCBI Taxonomy" id="13146"/>
    <lineage>
        <taxon>Eukaryota</taxon>
        <taxon>Metazoa</taxon>
        <taxon>Chordata</taxon>
        <taxon>Craniata</taxon>
        <taxon>Vertebrata</taxon>
        <taxon>Euteleostomi</taxon>
        <taxon>Archelosauria</taxon>
        <taxon>Archosauria</taxon>
        <taxon>Dinosauria</taxon>
        <taxon>Saurischia</taxon>
        <taxon>Theropoda</taxon>
        <taxon>Coelurosauria</taxon>
        <taxon>Aves</taxon>
        <taxon>Neognathae</taxon>
        <taxon>Neoaves</taxon>
        <taxon>Telluraves</taxon>
        <taxon>Australaves</taxon>
        <taxon>Psittaciformes</taxon>
        <taxon>Psittaculidae</taxon>
        <taxon>Melopsittacus</taxon>
    </lineage>
</organism>
<sequence>MVTFCGSGPRKADETSAATPTQSRWGRAAAGGNTSAAPPYAPQPSGRSPAAPPPRPSTTCPVIPRAREALECCSRLAAHTAACSETSLPSALPLFRGYRRPISPPARQQLRTAPPTARATGGRAPPLWRFSPGHLRWRPAGALLRGPAGARGGSGLPGAWLGGGSGMSGKEGSGGFRKRKHDNFPRGQKREEKENVTPSSALMTSFKSFQLEIDTRHDKYERLVKLSRDITIESKRTIFLLHRFISAPNGEEILNESEVKLDAVRRKIKQVAQELIGEDVYQFHRAISPGLQEYVEAVSFQYFIKTRSLISVEEINKQLIFTAEDREETTNTTSSSHDKQPHTWSLKITPVDYLLGVADLTGELMRLCISSVGNGDIDTPFELSQFLRQIYDGFTFIGNTGPYEVSKKLYTLKQSLAKVENACYTLKVRGSEIPKHMLADVFSTKTELIDDDGLP</sequence>
<keyword evidence="11" id="KW-0832">Ubl conjugation</keyword>
<evidence type="ECO:0000256" key="22">
    <source>
        <dbReference type="SAM" id="MobiDB-lite"/>
    </source>
</evidence>
<keyword evidence="7" id="KW-1017">Isopeptide bond</keyword>
<feature type="binding site" evidence="20">
    <location>
        <position position="296"/>
    </location>
    <ligand>
        <name>Mg(2+)</name>
        <dbReference type="ChEBI" id="CHEBI:18420"/>
    </ligand>
</feature>
<evidence type="ECO:0000256" key="5">
    <source>
        <dbReference type="ARBA" id="ARBA00022473"/>
    </source>
</evidence>
<dbReference type="GO" id="GO:0007283">
    <property type="term" value="P:spermatogenesis"/>
    <property type="evidence" value="ECO:0007669"/>
    <property type="project" value="UniProtKB-KW"/>
</dbReference>
<dbReference type="GO" id="GO:0043565">
    <property type="term" value="F:sequence-specific DNA binding"/>
    <property type="evidence" value="ECO:0007669"/>
    <property type="project" value="InterPro"/>
</dbReference>
<name>A0A8C6K290_MELUD</name>
<keyword evidence="14" id="KW-0238">DNA-binding</keyword>
<dbReference type="GO" id="GO:0005634">
    <property type="term" value="C:nucleus"/>
    <property type="evidence" value="ECO:0007669"/>
    <property type="project" value="UniProtKB-SubCell"/>
</dbReference>
<feature type="compositionally biased region" description="Gly residues" evidence="22">
    <location>
        <begin position="155"/>
        <end position="175"/>
    </location>
</feature>
<evidence type="ECO:0000313" key="24">
    <source>
        <dbReference type="Proteomes" id="UP000694405"/>
    </source>
</evidence>
<keyword evidence="12" id="KW-0744">Spermatogenesis</keyword>
<feature type="region of interest" description="Disordered" evidence="22">
    <location>
        <begin position="1"/>
        <end position="60"/>
    </location>
</feature>
<dbReference type="GO" id="GO:0046872">
    <property type="term" value="F:metal ion binding"/>
    <property type="evidence" value="ECO:0007669"/>
    <property type="project" value="UniProtKB-KW"/>
</dbReference>
<dbReference type="Pfam" id="PF01997">
    <property type="entry name" value="Translin"/>
    <property type="match status" value="1"/>
</dbReference>
<keyword evidence="13" id="KW-0333">Golgi apparatus</keyword>
<keyword evidence="6" id="KW-0963">Cytoplasm</keyword>
<evidence type="ECO:0000256" key="17">
    <source>
        <dbReference type="ARBA" id="ARBA00038594"/>
    </source>
</evidence>
<evidence type="ECO:0000256" key="3">
    <source>
        <dbReference type="ARBA" id="ARBA00004556"/>
    </source>
</evidence>
<comment type="subunit">
    <text evidence="17">Ring-shaped heterooctamer of six TSN and two TSNAX subunits. Interacts with GOLGA3, TSNAXIP1, SUN1 and AKAP9. Interacts with the homodimeric form of C1D following gamma-radiation. Interacts with TSN and C1D in a mutually exclusive manner.</text>
</comment>
<keyword evidence="9" id="KW-0221">Differentiation</keyword>
<dbReference type="FunFam" id="1.20.58.200:FF:000001">
    <property type="entry name" value="Translin-associated factor X"/>
    <property type="match status" value="1"/>
</dbReference>
<proteinExistence type="inferred from homology"/>
<comment type="subcellular location">
    <subcellularLocation>
        <location evidence="3">Cytoplasm</location>
        <location evidence="3">Perinuclear region</location>
    </subcellularLocation>
    <subcellularLocation>
        <location evidence="2">Golgi apparatus</location>
    </subcellularLocation>
    <subcellularLocation>
        <location evidence="1">Nucleus</location>
    </subcellularLocation>
</comment>
<dbReference type="AlphaFoldDB" id="A0A8C6K290"/>
<dbReference type="FunFam" id="1.20.58.190:FF:000002">
    <property type="entry name" value="Translin-associated factor X"/>
    <property type="match status" value="1"/>
</dbReference>
<dbReference type="InterPro" id="IPR016068">
    <property type="entry name" value="Translin_N"/>
</dbReference>
<evidence type="ECO:0000313" key="23">
    <source>
        <dbReference type="Ensembl" id="ENSMUNP00000022302.2"/>
    </source>
</evidence>
<dbReference type="GO" id="GO:0030154">
    <property type="term" value="P:cell differentiation"/>
    <property type="evidence" value="ECO:0007669"/>
    <property type="project" value="UniProtKB-KW"/>
</dbReference>
<keyword evidence="10 20" id="KW-0460">Magnesium</keyword>
<evidence type="ECO:0000256" key="9">
    <source>
        <dbReference type="ARBA" id="ARBA00022782"/>
    </source>
</evidence>
<accession>A0A8C6K290</accession>
<keyword evidence="24" id="KW-1185">Reference proteome</keyword>
<feature type="region of interest" description="Disordered" evidence="22">
    <location>
        <begin position="155"/>
        <end position="199"/>
    </location>
</feature>
<dbReference type="Ensembl" id="ENSMUNT00000025448.2">
    <property type="protein sequence ID" value="ENSMUNP00000022302.2"/>
    <property type="gene ID" value="ENSMUNG00000016774.2"/>
</dbReference>
<feature type="region of interest" description="Disordered" evidence="22">
    <location>
        <begin position="99"/>
        <end position="131"/>
    </location>
</feature>
<evidence type="ECO:0000256" key="20">
    <source>
        <dbReference type="PIRSR" id="PIRSR602848-1"/>
    </source>
</evidence>
<comment type="similarity">
    <text evidence="4">Belongs to the translin family.</text>
</comment>
<evidence type="ECO:0000256" key="16">
    <source>
        <dbReference type="ARBA" id="ARBA00037653"/>
    </source>
</evidence>
<dbReference type="Proteomes" id="UP000694405">
    <property type="component" value="Chromosome 3"/>
</dbReference>
<dbReference type="Gene3D" id="1.20.58.200">
    <property type="entry name" value="Translin, domain 2"/>
    <property type="match status" value="1"/>
</dbReference>
<reference evidence="23" key="2">
    <citation type="submission" date="2025-08" db="UniProtKB">
        <authorList>
            <consortium name="Ensembl"/>
        </authorList>
    </citation>
    <scope>IDENTIFICATION</scope>
</reference>
<dbReference type="Gene3D" id="1.20.58.190">
    <property type="entry name" value="Translin, domain 1"/>
    <property type="match status" value="1"/>
</dbReference>